<feature type="transmembrane region" description="Helical" evidence="2">
    <location>
        <begin position="71"/>
        <end position="90"/>
    </location>
</feature>
<feature type="compositionally biased region" description="Acidic residues" evidence="1">
    <location>
        <begin position="200"/>
        <end position="216"/>
    </location>
</feature>
<keyword evidence="2" id="KW-0472">Membrane</keyword>
<organism evidence="4">
    <name type="scientific">Chlorella variabilis</name>
    <name type="common">Green alga</name>
    <dbReference type="NCBI Taxonomy" id="554065"/>
    <lineage>
        <taxon>Eukaryota</taxon>
        <taxon>Viridiplantae</taxon>
        <taxon>Chlorophyta</taxon>
        <taxon>core chlorophytes</taxon>
        <taxon>Trebouxiophyceae</taxon>
        <taxon>Chlorellales</taxon>
        <taxon>Chlorellaceae</taxon>
        <taxon>Chlorella clade</taxon>
        <taxon>Chlorella</taxon>
    </lineage>
</organism>
<evidence type="ECO:0000313" key="3">
    <source>
        <dbReference type="EMBL" id="EFN58240.1"/>
    </source>
</evidence>
<feature type="transmembrane region" description="Helical" evidence="2">
    <location>
        <begin position="169"/>
        <end position="189"/>
    </location>
</feature>
<dbReference type="AlphaFoldDB" id="E1Z7W3"/>
<evidence type="ECO:0000256" key="2">
    <source>
        <dbReference type="SAM" id="Phobius"/>
    </source>
</evidence>
<dbReference type="GeneID" id="17357362"/>
<keyword evidence="2" id="KW-1133">Transmembrane helix</keyword>
<reference evidence="3 4" key="1">
    <citation type="journal article" date="2010" name="Plant Cell">
        <title>The Chlorella variabilis NC64A genome reveals adaptation to photosymbiosis, coevolution with viruses, and cryptic sex.</title>
        <authorList>
            <person name="Blanc G."/>
            <person name="Duncan G."/>
            <person name="Agarkova I."/>
            <person name="Borodovsky M."/>
            <person name="Gurnon J."/>
            <person name="Kuo A."/>
            <person name="Lindquist E."/>
            <person name="Lucas S."/>
            <person name="Pangilinan J."/>
            <person name="Polle J."/>
            <person name="Salamov A."/>
            <person name="Terry A."/>
            <person name="Yamada T."/>
            <person name="Dunigan D.D."/>
            <person name="Grigoriev I.V."/>
            <person name="Claverie J.M."/>
            <person name="Van Etten J.L."/>
        </authorList>
    </citation>
    <scope>NUCLEOTIDE SEQUENCE [LARGE SCALE GENOMIC DNA]</scope>
    <source>
        <strain evidence="3 4">NC64A</strain>
    </source>
</reference>
<feature type="compositionally biased region" description="Basic and acidic residues" evidence="1">
    <location>
        <begin position="217"/>
        <end position="226"/>
    </location>
</feature>
<evidence type="ECO:0000313" key="4">
    <source>
        <dbReference type="Proteomes" id="UP000008141"/>
    </source>
</evidence>
<keyword evidence="2" id="KW-0812">Transmembrane</keyword>
<feature type="transmembrane region" description="Helical" evidence="2">
    <location>
        <begin position="6"/>
        <end position="24"/>
    </location>
</feature>
<keyword evidence="4" id="KW-1185">Reference proteome</keyword>
<dbReference type="RefSeq" id="XP_005850342.1">
    <property type="nucleotide sequence ID" value="XM_005850280.1"/>
</dbReference>
<dbReference type="InParanoid" id="E1Z7W3"/>
<dbReference type="Proteomes" id="UP000008141">
    <property type="component" value="Unassembled WGS sequence"/>
</dbReference>
<feature type="region of interest" description="Disordered" evidence="1">
    <location>
        <begin position="200"/>
        <end position="229"/>
    </location>
</feature>
<accession>E1Z7W3</accession>
<dbReference type="EMBL" id="GL433838">
    <property type="protein sequence ID" value="EFN58240.1"/>
    <property type="molecule type" value="Genomic_DNA"/>
</dbReference>
<dbReference type="KEGG" id="cvr:CHLNCDRAFT_142150"/>
<sequence length="263" mass="28776">MHEPTLIGGSQVLVTLGLAALIAHKRWGRGVYVRHRELIGVAACLQLQCTSQLLAVHGGSNVLAQHRGSELALLVLMTLHSTVFWVSIYALRGRLAFGVNQLALPLLTLPSLLAVDGMCGRVLEAPGVKAPLARLHDALALAHSAIMPAPNTLLHAWRAAQPRQQCLVVHAWMSLVCGWALPLVVLGCLERRAMERWVEEQPDWQEEREEEQQDGDDCGKPRERRPPPAHPLPLYPLPLAGPVMLYLCSCLAWAGANALEAAW</sequence>
<protein>
    <submittedName>
        <fullName evidence="3">Expressed protein</fullName>
    </submittedName>
</protein>
<proteinExistence type="predicted"/>
<dbReference type="OrthoDB" id="10649084at2759"/>
<evidence type="ECO:0000256" key="1">
    <source>
        <dbReference type="SAM" id="MobiDB-lite"/>
    </source>
</evidence>
<name>E1Z7W3_CHLVA</name>
<gene>
    <name evidence="3" type="ORF">CHLNCDRAFT_142150</name>
</gene>